<evidence type="ECO:0008006" key="3">
    <source>
        <dbReference type="Google" id="ProtNLM"/>
    </source>
</evidence>
<gene>
    <name evidence="1" type="ORF">ABC974_06310</name>
</gene>
<organism evidence="1 2">
    <name type="scientific">Sphingomonas oligophenolica</name>
    <dbReference type="NCBI Taxonomy" id="301154"/>
    <lineage>
        <taxon>Bacteria</taxon>
        <taxon>Pseudomonadati</taxon>
        <taxon>Pseudomonadota</taxon>
        <taxon>Alphaproteobacteria</taxon>
        <taxon>Sphingomonadales</taxon>
        <taxon>Sphingomonadaceae</taxon>
        <taxon>Sphingomonas</taxon>
    </lineage>
</organism>
<proteinExistence type="predicted"/>
<accession>A0ABU9Y0B0</accession>
<name>A0ABU9Y0B0_9SPHN</name>
<evidence type="ECO:0000313" key="2">
    <source>
        <dbReference type="Proteomes" id="UP001419910"/>
    </source>
</evidence>
<comment type="caution">
    <text evidence="1">The sequence shown here is derived from an EMBL/GenBank/DDBJ whole genome shotgun (WGS) entry which is preliminary data.</text>
</comment>
<protein>
    <recommendedName>
        <fullName evidence="3">RHS repeat protein</fullName>
    </recommendedName>
</protein>
<dbReference type="RefSeq" id="WP_343891886.1">
    <property type="nucleotide sequence ID" value="NZ_BAAAEH010000047.1"/>
</dbReference>
<sequence>MKRQRAIELIVIGALIAAVGIASASETITYTYDAKGRLVLVQHAGSVNNNVVANYTFDRADNRVHLNVTGAP</sequence>
<dbReference type="Proteomes" id="UP001419910">
    <property type="component" value="Unassembled WGS sequence"/>
</dbReference>
<dbReference type="Gene3D" id="2.180.10.10">
    <property type="entry name" value="RHS repeat-associated core"/>
    <property type="match status" value="1"/>
</dbReference>
<evidence type="ECO:0000313" key="1">
    <source>
        <dbReference type="EMBL" id="MEN2789231.1"/>
    </source>
</evidence>
<dbReference type="EMBL" id="JBDIME010000003">
    <property type="protein sequence ID" value="MEN2789231.1"/>
    <property type="molecule type" value="Genomic_DNA"/>
</dbReference>
<keyword evidence="2" id="KW-1185">Reference proteome</keyword>
<reference evidence="1 2" key="1">
    <citation type="submission" date="2024-05" db="EMBL/GenBank/DDBJ databases">
        <authorList>
            <person name="Liu Q."/>
            <person name="Xin Y.-H."/>
        </authorList>
    </citation>
    <scope>NUCLEOTIDE SEQUENCE [LARGE SCALE GENOMIC DNA]</scope>
    <source>
        <strain evidence="1 2">CGMCC 1.10181</strain>
    </source>
</reference>